<gene>
    <name evidence="1" type="ORF">AC579_5681</name>
</gene>
<sequence>MSFQPTSPRSSQFIAFHNLPKFHQFSSAGEAFERAKDKNWRRPNERFTGIWKSAANEKRARFNDADEGEIEHEPEP</sequence>
<reference evidence="1 2" key="1">
    <citation type="submission" date="2015-07" db="EMBL/GenBank/DDBJ databases">
        <title>Comparative genomics of the Sigatoka disease complex on banana suggests a link between parallel evolutionary changes in Pseudocercospora fijiensis and Pseudocercospora eumusae and increased virulence on the banana host.</title>
        <authorList>
            <person name="Chang T.-C."/>
            <person name="Salvucci A."/>
            <person name="Crous P.W."/>
            <person name="Stergiopoulos I."/>
        </authorList>
    </citation>
    <scope>NUCLEOTIDE SEQUENCE [LARGE SCALE GENOMIC DNA]</scope>
    <source>
        <strain evidence="1 2">CBS 116634</strain>
    </source>
</reference>
<name>A0A139HCJ0_9PEZI</name>
<dbReference type="AlphaFoldDB" id="A0A139HCJ0"/>
<dbReference type="EMBL" id="LFZO01000689">
    <property type="protein sequence ID" value="KXT00168.1"/>
    <property type="molecule type" value="Genomic_DNA"/>
</dbReference>
<evidence type="ECO:0000313" key="2">
    <source>
        <dbReference type="Proteomes" id="UP000073492"/>
    </source>
</evidence>
<proteinExistence type="predicted"/>
<comment type="caution">
    <text evidence="1">The sequence shown here is derived from an EMBL/GenBank/DDBJ whole genome shotgun (WGS) entry which is preliminary data.</text>
</comment>
<organism evidence="1 2">
    <name type="scientific">Pseudocercospora musae</name>
    <dbReference type="NCBI Taxonomy" id="113226"/>
    <lineage>
        <taxon>Eukaryota</taxon>
        <taxon>Fungi</taxon>
        <taxon>Dikarya</taxon>
        <taxon>Ascomycota</taxon>
        <taxon>Pezizomycotina</taxon>
        <taxon>Dothideomycetes</taxon>
        <taxon>Dothideomycetidae</taxon>
        <taxon>Mycosphaerellales</taxon>
        <taxon>Mycosphaerellaceae</taxon>
        <taxon>Pseudocercospora</taxon>
    </lineage>
</organism>
<accession>A0A139HCJ0</accession>
<dbReference type="Proteomes" id="UP000073492">
    <property type="component" value="Unassembled WGS sequence"/>
</dbReference>
<keyword evidence="2" id="KW-1185">Reference proteome</keyword>
<evidence type="ECO:0000313" key="1">
    <source>
        <dbReference type="EMBL" id="KXT00168.1"/>
    </source>
</evidence>
<protein>
    <submittedName>
        <fullName evidence="1">Uncharacterized protein</fullName>
    </submittedName>
</protein>